<sequence length="274" mass="32172">HFDTGLRDVKENNPNLAEQPLSQALKILSVGQIPQNSMERKRHSERIYKYGSYKEDKEFNTAILEAEFIEGSTHRAGNKLDLLFCNNAEKLSDVLTFSPEEHNLPTDHHIVEFSIRTKFTRAKPLRRAVFDYNKTDFSALRRALSEAHLDISFVNNIDKCWEQWKDAFLSVVTRFVPIKLVQVTNSPPWIDGEDRHLIRKKYTALRHYRKNKTSTRKIKLRTPCKQIKYAIRTKHKMYLTKIEASFKDNPKMFWSYHKAILHPRSTINSVITLD</sequence>
<proteinExistence type="predicted"/>
<name>A0A6S7I802_PARCT</name>
<dbReference type="PANTHER" id="PTHR33395:SF22">
    <property type="entry name" value="REVERSE TRANSCRIPTASE DOMAIN-CONTAINING PROTEIN"/>
    <property type="match status" value="1"/>
</dbReference>
<feature type="non-terminal residue" evidence="1">
    <location>
        <position position="1"/>
    </location>
</feature>
<gene>
    <name evidence="1" type="ORF">PACLA_8A083056</name>
</gene>
<evidence type="ECO:0000313" key="2">
    <source>
        <dbReference type="Proteomes" id="UP001152795"/>
    </source>
</evidence>
<keyword evidence="2" id="KW-1185">Reference proteome</keyword>
<dbReference type="Proteomes" id="UP001152795">
    <property type="component" value="Unassembled WGS sequence"/>
</dbReference>
<dbReference type="AlphaFoldDB" id="A0A6S7I802"/>
<evidence type="ECO:0000313" key="1">
    <source>
        <dbReference type="EMBL" id="CAB4012953.1"/>
    </source>
</evidence>
<comment type="caution">
    <text evidence="1">The sequence shown here is derived from an EMBL/GenBank/DDBJ whole genome shotgun (WGS) entry which is preliminary data.</text>
</comment>
<protein>
    <submittedName>
        <fullName evidence="1">Uncharacterized protein</fullName>
    </submittedName>
</protein>
<accession>A0A6S7I802</accession>
<reference evidence="1" key="1">
    <citation type="submission" date="2020-04" db="EMBL/GenBank/DDBJ databases">
        <authorList>
            <person name="Alioto T."/>
            <person name="Alioto T."/>
            <person name="Gomez Garrido J."/>
        </authorList>
    </citation>
    <scope>NUCLEOTIDE SEQUENCE</scope>
    <source>
        <strain evidence="1">A484AB</strain>
    </source>
</reference>
<dbReference type="PANTHER" id="PTHR33395">
    <property type="entry name" value="TRANSCRIPTASE, PUTATIVE-RELATED-RELATED"/>
    <property type="match status" value="1"/>
</dbReference>
<organism evidence="1 2">
    <name type="scientific">Paramuricea clavata</name>
    <name type="common">Red gorgonian</name>
    <name type="synonym">Violescent sea-whip</name>
    <dbReference type="NCBI Taxonomy" id="317549"/>
    <lineage>
        <taxon>Eukaryota</taxon>
        <taxon>Metazoa</taxon>
        <taxon>Cnidaria</taxon>
        <taxon>Anthozoa</taxon>
        <taxon>Octocorallia</taxon>
        <taxon>Malacalcyonacea</taxon>
        <taxon>Plexauridae</taxon>
        <taxon>Paramuricea</taxon>
    </lineage>
</organism>
<dbReference type="EMBL" id="CACRXK020007695">
    <property type="protein sequence ID" value="CAB4012953.1"/>
    <property type="molecule type" value="Genomic_DNA"/>
</dbReference>